<dbReference type="GO" id="GO:0045944">
    <property type="term" value="P:positive regulation of transcription by RNA polymerase II"/>
    <property type="evidence" value="ECO:0007669"/>
    <property type="project" value="TreeGrafter"/>
</dbReference>
<feature type="region of interest" description="Disordered" evidence="7">
    <location>
        <begin position="601"/>
        <end position="661"/>
    </location>
</feature>
<keyword evidence="4 6" id="KW-0863">Zinc-finger</keyword>
<dbReference type="InterPro" id="IPR039739">
    <property type="entry name" value="MAG2/RNF10"/>
</dbReference>
<keyword evidence="2" id="KW-0963">Cytoplasm</keyword>
<evidence type="ECO:0000256" key="2">
    <source>
        <dbReference type="ARBA" id="ARBA00022490"/>
    </source>
</evidence>
<dbReference type="PROSITE" id="PS50089">
    <property type="entry name" value="ZF_RING_2"/>
    <property type="match status" value="1"/>
</dbReference>
<dbReference type="EMBL" id="CAJPDQ010000006">
    <property type="protein sequence ID" value="CAF9911545.1"/>
    <property type="molecule type" value="Genomic_DNA"/>
</dbReference>
<dbReference type="PANTHER" id="PTHR12983:SF9">
    <property type="entry name" value="E3 UBIQUITIN-PROTEIN LIGASE RNF10"/>
    <property type="match status" value="1"/>
</dbReference>
<evidence type="ECO:0000259" key="8">
    <source>
        <dbReference type="PROSITE" id="PS50089"/>
    </source>
</evidence>
<dbReference type="SUPFAM" id="SSF57850">
    <property type="entry name" value="RING/U-box"/>
    <property type="match status" value="1"/>
</dbReference>
<feature type="compositionally biased region" description="Polar residues" evidence="7">
    <location>
        <begin position="601"/>
        <end position="616"/>
    </location>
</feature>
<dbReference type="Proteomes" id="UP000664169">
    <property type="component" value="Unassembled WGS sequence"/>
</dbReference>
<dbReference type="GO" id="GO:0000976">
    <property type="term" value="F:transcription cis-regulatory region binding"/>
    <property type="evidence" value="ECO:0007669"/>
    <property type="project" value="TreeGrafter"/>
</dbReference>
<evidence type="ECO:0000256" key="6">
    <source>
        <dbReference type="PROSITE-ProRule" id="PRU00175"/>
    </source>
</evidence>
<organism evidence="9 10">
    <name type="scientific">Gomphillus americanus</name>
    <dbReference type="NCBI Taxonomy" id="1940652"/>
    <lineage>
        <taxon>Eukaryota</taxon>
        <taxon>Fungi</taxon>
        <taxon>Dikarya</taxon>
        <taxon>Ascomycota</taxon>
        <taxon>Pezizomycotina</taxon>
        <taxon>Lecanoromycetes</taxon>
        <taxon>OSLEUM clade</taxon>
        <taxon>Ostropomycetidae</taxon>
        <taxon>Ostropales</taxon>
        <taxon>Graphidaceae</taxon>
        <taxon>Gomphilloideae</taxon>
        <taxon>Gomphillus</taxon>
    </lineage>
</organism>
<dbReference type="PANTHER" id="PTHR12983">
    <property type="entry name" value="RING FINGER 10 FAMILY MEMBER"/>
    <property type="match status" value="1"/>
</dbReference>
<feature type="compositionally biased region" description="Polar residues" evidence="7">
    <location>
        <begin position="707"/>
        <end position="716"/>
    </location>
</feature>
<evidence type="ECO:0000256" key="5">
    <source>
        <dbReference type="ARBA" id="ARBA00022833"/>
    </source>
</evidence>
<dbReference type="InterPro" id="IPR017907">
    <property type="entry name" value="Znf_RING_CS"/>
</dbReference>
<dbReference type="PROSITE" id="PS00518">
    <property type="entry name" value="ZF_RING_1"/>
    <property type="match status" value="1"/>
</dbReference>
<feature type="compositionally biased region" description="Basic residues" evidence="7">
    <location>
        <begin position="63"/>
        <end position="75"/>
    </location>
</feature>
<feature type="compositionally biased region" description="Polar residues" evidence="7">
    <location>
        <begin position="42"/>
        <end position="62"/>
    </location>
</feature>
<feature type="region of interest" description="Disordered" evidence="7">
    <location>
        <begin position="689"/>
        <end position="716"/>
    </location>
</feature>
<dbReference type="AlphaFoldDB" id="A0A8H3I8N2"/>
<feature type="region of interest" description="Disordered" evidence="7">
    <location>
        <begin position="542"/>
        <end position="567"/>
    </location>
</feature>
<dbReference type="InterPro" id="IPR001841">
    <property type="entry name" value="Znf_RING"/>
</dbReference>
<keyword evidence="10" id="KW-1185">Reference proteome</keyword>
<dbReference type="Pfam" id="PF00097">
    <property type="entry name" value="zf-C3HC4"/>
    <property type="match status" value="1"/>
</dbReference>
<evidence type="ECO:0000313" key="10">
    <source>
        <dbReference type="Proteomes" id="UP000664169"/>
    </source>
</evidence>
<proteinExistence type="predicted"/>
<feature type="compositionally biased region" description="Polar residues" evidence="7">
    <location>
        <begin position="15"/>
        <end position="28"/>
    </location>
</feature>
<dbReference type="InterPro" id="IPR013083">
    <property type="entry name" value="Znf_RING/FYVE/PHD"/>
</dbReference>
<feature type="compositionally biased region" description="Polar residues" evidence="7">
    <location>
        <begin position="623"/>
        <end position="641"/>
    </location>
</feature>
<dbReference type="CDD" id="cd16536">
    <property type="entry name" value="RING-HC_RNF10"/>
    <property type="match status" value="1"/>
</dbReference>
<accession>A0A8H3I8N2</accession>
<feature type="region of interest" description="Disordered" evidence="7">
    <location>
        <begin position="1"/>
        <end position="78"/>
    </location>
</feature>
<comment type="subcellular location">
    <subcellularLocation>
        <location evidence="1">Cytoplasm</location>
    </subcellularLocation>
</comment>
<dbReference type="GO" id="GO:0005737">
    <property type="term" value="C:cytoplasm"/>
    <property type="evidence" value="ECO:0007669"/>
    <property type="project" value="UniProtKB-SubCell"/>
</dbReference>
<evidence type="ECO:0000256" key="1">
    <source>
        <dbReference type="ARBA" id="ARBA00004496"/>
    </source>
</evidence>
<dbReference type="GO" id="GO:0008270">
    <property type="term" value="F:zinc ion binding"/>
    <property type="evidence" value="ECO:0007669"/>
    <property type="project" value="UniProtKB-KW"/>
</dbReference>
<dbReference type="FunFam" id="3.30.40.10:FF:000512">
    <property type="entry name" value="RING finger domain protein"/>
    <property type="match status" value="1"/>
</dbReference>
<dbReference type="Gene3D" id="3.30.40.10">
    <property type="entry name" value="Zinc/RING finger domain, C3HC4 (zinc finger)"/>
    <property type="match status" value="1"/>
</dbReference>
<dbReference type="InterPro" id="IPR018957">
    <property type="entry name" value="Znf_C3HC4_RING-type"/>
</dbReference>
<dbReference type="SMART" id="SM00184">
    <property type="entry name" value="RING"/>
    <property type="match status" value="1"/>
</dbReference>
<name>A0A8H3I8N2_9LECA</name>
<evidence type="ECO:0000256" key="4">
    <source>
        <dbReference type="ARBA" id="ARBA00022771"/>
    </source>
</evidence>
<evidence type="ECO:0000256" key="3">
    <source>
        <dbReference type="ARBA" id="ARBA00022723"/>
    </source>
</evidence>
<keyword evidence="3" id="KW-0479">Metal-binding</keyword>
<sequence>MSNGLPISLPGNKGPISSNQASTPSQPSGVALLVAGDRQRRSGSSFANSSGPRINTPTPRHNQSLRKQNKASRRPKLVEDMSDSAAIRMSGRKGQTNITHLMNITLPPRPQNYTHHSYAGRGQHMNRRSHYSWGYNAADKARYIHANYRFIVDPLGNYEHLVSVDDHVDWKDVLQVLVSSKSQSTNCPICLSDPIGPRMAKCGHIFCLPCLIRYMHSTDDSNPIPEKRVRWKKCPICEDSIYISEARPVRWFVGQEGDPPREGSDVVLRLMRRDGDSGLALPREGNDSAALGQDIPWYFAAEVMDYARIMKGSADYMQSQYDEEIVKIETQEREDELLFEEDNQWTQKAIMSIREAKERIKSIGNHTPIPSFKSLEKRPMFDRTQALGDVANVGKIHNTLQPSRHDSMLPLEMQQASATIPSPNKGLLADSGIKRSFQDVNKSYSPATTFFFYQALLHYYLAPLDIRILKAAFEDYSMFPSAVLARVEHVSTGHIADDDLRKRTRYLGHLPHGCEVGFLECDWTDIVPAEILQRFSADLDRRRKRNKDKETREERERIRAEKEEDDKRWASIRRRRDNTFQEHDTSSFTGIPESSTLSLDRLNLGTSASPPWTQGRSGFASLASPSTSPSGPKTVWGTNIVPSVESPPLTAERLPSEPENDGWLQGWEHDLMHEDELFTHDQTGVYNDGTIIPSHGGKKKKNKKITLMSTNARRAA</sequence>
<feature type="domain" description="RING-type" evidence="8">
    <location>
        <begin position="187"/>
        <end position="238"/>
    </location>
</feature>
<evidence type="ECO:0000256" key="7">
    <source>
        <dbReference type="SAM" id="MobiDB-lite"/>
    </source>
</evidence>
<protein>
    <recommendedName>
        <fullName evidence="8">RING-type domain-containing protein</fullName>
    </recommendedName>
</protein>
<gene>
    <name evidence="9" type="ORF">GOMPHAMPRED_007447</name>
</gene>
<keyword evidence="5" id="KW-0862">Zinc</keyword>
<comment type="caution">
    <text evidence="9">The sequence shown here is derived from an EMBL/GenBank/DDBJ whole genome shotgun (WGS) entry which is preliminary data.</text>
</comment>
<evidence type="ECO:0000313" key="9">
    <source>
        <dbReference type="EMBL" id="CAF9911545.1"/>
    </source>
</evidence>
<dbReference type="OrthoDB" id="302966at2759"/>
<reference evidence="9" key="1">
    <citation type="submission" date="2021-03" db="EMBL/GenBank/DDBJ databases">
        <authorList>
            <person name="Tagirdzhanova G."/>
        </authorList>
    </citation>
    <scope>NUCLEOTIDE SEQUENCE</scope>
</reference>